<evidence type="ECO:0000313" key="3">
    <source>
        <dbReference type="EMBL" id="TFU06421.1"/>
    </source>
</evidence>
<dbReference type="InterPro" id="IPR013099">
    <property type="entry name" value="K_chnl_dom"/>
</dbReference>
<dbReference type="AlphaFoldDB" id="A0A4Y9ERZ7"/>
<evidence type="ECO:0000313" key="4">
    <source>
        <dbReference type="Proteomes" id="UP000297737"/>
    </source>
</evidence>
<dbReference type="GO" id="GO:0034220">
    <property type="term" value="P:monoatomic ion transmembrane transport"/>
    <property type="evidence" value="ECO:0007669"/>
    <property type="project" value="UniProtKB-KW"/>
</dbReference>
<organism evidence="3 4">
    <name type="scientific">Glacieibacterium arshaanense</name>
    <dbReference type="NCBI Taxonomy" id="2511025"/>
    <lineage>
        <taxon>Bacteria</taxon>
        <taxon>Pseudomonadati</taxon>
        <taxon>Pseudomonadota</taxon>
        <taxon>Alphaproteobacteria</taxon>
        <taxon>Sphingomonadales</taxon>
        <taxon>Sphingosinicellaceae</taxon>
        <taxon>Glacieibacterium</taxon>
    </lineage>
</organism>
<keyword evidence="1" id="KW-0812">Transmembrane</keyword>
<feature type="transmembrane region" description="Helical" evidence="1">
    <location>
        <begin position="6"/>
        <end position="26"/>
    </location>
</feature>
<reference evidence="3 4" key="1">
    <citation type="submission" date="2019-02" db="EMBL/GenBank/DDBJ databases">
        <title>Polymorphobacter sp. isolated from the lake at the Tibet of China.</title>
        <authorList>
            <person name="Li A."/>
        </authorList>
    </citation>
    <scope>NUCLEOTIDE SEQUENCE [LARGE SCALE GENOMIC DNA]</scope>
    <source>
        <strain evidence="3 4">DJ1R-1</strain>
    </source>
</reference>
<keyword evidence="1" id="KW-1133">Transmembrane helix</keyword>
<feature type="domain" description="Potassium channel" evidence="2">
    <location>
        <begin position="70"/>
        <end position="135"/>
    </location>
</feature>
<evidence type="ECO:0000256" key="1">
    <source>
        <dbReference type="SAM" id="Phobius"/>
    </source>
</evidence>
<protein>
    <submittedName>
        <fullName evidence="3">Two pore domain potassium channel family protein</fullName>
    </submittedName>
</protein>
<gene>
    <name evidence="3" type="ORF">EUV02_05375</name>
</gene>
<comment type="caution">
    <text evidence="3">The sequence shown here is derived from an EMBL/GenBank/DDBJ whole genome shotgun (WGS) entry which is preliminary data.</text>
</comment>
<accession>A0A4Y9ERZ7</accession>
<dbReference type="RefSeq" id="WP_135245145.1">
    <property type="nucleotide sequence ID" value="NZ_SIHO01000001.1"/>
</dbReference>
<keyword evidence="3" id="KW-0406">Ion transport</keyword>
<keyword evidence="1" id="KW-0472">Membrane</keyword>
<name>A0A4Y9ERZ7_9SPHN</name>
<sequence>MLTELAIATAMVMATVMVHAVGLLVLNEFSYAVTREEHREGIHPLSVRGVAMIMALVLGLFVVHGLEIWLYATLYLELGAVEGLRHAVYFSTQTYAAIGYSDEAIAHDWKLIAAIEGINGLLLIGWSTAFFVTIMGRFGRH</sequence>
<dbReference type="Pfam" id="PF07885">
    <property type="entry name" value="Ion_trans_2"/>
    <property type="match status" value="1"/>
</dbReference>
<keyword evidence="3" id="KW-0407">Ion channel</keyword>
<keyword evidence="4" id="KW-1185">Reference proteome</keyword>
<proteinExistence type="predicted"/>
<dbReference type="Proteomes" id="UP000297737">
    <property type="component" value="Unassembled WGS sequence"/>
</dbReference>
<evidence type="ECO:0000259" key="2">
    <source>
        <dbReference type="Pfam" id="PF07885"/>
    </source>
</evidence>
<dbReference type="OrthoDB" id="2974133at2"/>
<keyword evidence="3" id="KW-0813">Transport</keyword>
<dbReference type="EMBL" id="SIHO01000001">
    <property type="protein sequence ID" value="TFU06421.1"/>
    <property type="molecule type" value="Genomic_DNA"/>
</dbReference>
<feature type="transmembrane region" description="Helical" evidence="1">
    <location>
        <begin position="111"/>
        <end position="135"/>
    </location>
</feature>
<dbReference type="SUPFAM" id="SSF81324">
    <property type="entry name" value="Voltage-gated potassium channels"/>
    <property type="match status" value="1"/>
</dbReference>
<feature type="transmembrane region" description="Helical" evidence="1">
    <location>
        <begin position="47"/>
        <end position="72"/>
    </location>
</feature>